<dbReference type="OrthoDB" id="2086224at2"/>
<gene>
    <name evidence="2" type="ORF">EC844_109127</name>
</gene>
<name>A0A4R1XYA3_ACICA</name>
<dbReference type="AlphaFoldDB" id="A0A4R1XYA3"/>
<accession>A0A4R1XYA3</accession>
<comment type="caution">
    <text evidence="2">The sequence shown here is derived from an EMBL/GenBank/DDBJ whole genome shotgun (WGS) entry which is preliminary data.</text>
</comment>
<protein>
    <submittedName>
        <fullName evidence="2">Pimeloyl-ACP methyl ester carboxylesterase</fullName>
    </submittedName>
</protein>
<evidence type="ECO:0000313" key="2">
    <source>
        <dbReference type="EMBL" id="TCM67355.1"/>
    </source>
</evidence>
<organism evidence="2 3">
    <name type="scientific">Acinetobacter calcoaceticus</name>
    <dbReference type="NCBI Taxonomy" id="471"/>
    <lineage>
        <taxon>Bacteria</taxon>
        <taxon>Pseudomonadati</taxon>
        <taxon>Pseudomonadota</taxon>
        <taxon>Gammaproteobacteria</taxon>
        <taxon>Moraxellales</taxon>
        <taxon>Moraxellaceae</taxon>
        <taxon>Acinetobacter</taxon>
        <taxon>Acinetobacter calcoaceticus/baumannii complex</taxon>
    </lineage>
</organism>
<sequence>MNLVLIPGFMLDHSLWRDMDIALHDLGNVHYGDLAHGDTLEAMALHNLAHAPDQFVLIGFSLGGYVARYMVSIAPERITALILIASSMRDDDAAQKRSKAASAKAIQAASYAGLSASAIRASVHPSRQQDHALIEHIRKMSIQLGADTFRRQLLLDRENIPVLARLSEFPVLIVAAAQDQLRSLAEAKDLQQQFSHADLNIIADSGHMIPLEQGDALSKRIETWLGNHVLHC</sequence>
<dbReference type="InterPro" id="IPR000073">
    <property type="entry name" value="AB_hydrolase_1"/>
</dbReference>
<dbReference type="Pfam" id="PF00561">
    <property type="entry name" value="Abhydrolase_1"/>
    <property type="match status" value="1"/>
</dbReference>
<dbReference type="SUPFAM" id="SSF53474">
    <property type="entry name" value="alpha/beta-Hydrolases"/>
    <property type="match status" value="1"/>
</dbReference>
<reference evidence="2 3" key="1">
    <citation type="submission" date="2019-03" db="EMBL/GenBank/DDBJ databases">
        <title>Genomic analyses of the natural microbiome of Caenorhabditis elegans.</title>
        <authorList>
            <person name="Samuel B."/>
        </authorList>
    </citation>
    <scope>NUCLEOTIDE SEQUENCE [LARGE SCALE GENOMIC DNA]</scope>
    <source>
        <strain evidence="2 3">JUb89</strain>
    </source>
</reference>
<dbReference type="PANTHER" id="PTHR43689">
    <property type="entry name" value="HYDROLASE"/>
    <property type="match status" value="1"/>
</dbReference>
<evidence type="ECO:0000259" key="1">
    <source>
        <dbReference type="Pfam" id="PF00561"/>
    </source>
</evidence>
<dbReference type="Proteomes" id="UP000294963">
    <property type="component" value="Unassembled WGS sequence"/>
</dbReference>
<feature type="domain" description="AB hydrolase-1" evidence="1">
    <location>
        <begin position="48"/>
        <end position="212"/>
    </location>
</feature>
<dbReference type="Gene3D" id="3.40.50.1820">
    <property type="entry name" value="alpha/beta hydrolase"/>
    <property type="match status" value="1"/>
</dbReference>
<keyword evidence="3" id="KW-1185">Reference proteome</keyword>
<dbReference type="EMBL" id="SLVJ01000009">
    <property type="protein sequence ID" value="TCM67355.1"/>
    <property type="molecule type" value="Genomic_DNA"/>
</dbReference>
<evidence type="ECO:0000313" key="3">
    <source>
        <dbReference type="Proteomes" id="UP000294963"/>
    </source>
</evidence>
<dbReference type="PANTHER" id="PTHR43689:SF8">
    <property type="entry name" value="ALPHA_BETA-HYDROLASES SUPERFAMILY PROTEIN"/>
    <property type="match status" value="1"/>
</dbReference>
<dbReference type="InterPro" id="IPR029058">
    <property type="entry name" value="AB_hydrolase_fold"/>
</dbReference>
<proteinExistence type="predicted"/>